<feature type="transmembrane region" description="Helical" evidence="10">
    <location>
        <begin position="219"/>
        <end position="239"/>
    </location>
</feature>
<evidence type="ECO:0000256" key="6">
    <source>
        <dbReference type="ARBA" id="ARBA00022692"/>
    </source>
</evidence>
<feature type="transmembrane region" description="Helical" evidence="10">
    <location>
        <begin position="389"/>
        <end position="412"/>
    </location>
</feature>
<dbReference type="Proteomes" id="UP000281708">
    <property type="component" value="Unassembled WGS sequence"/>
</dbReference>
<comment type="subcellular location">
    <subcellularLocation>
        <location evidence="1">Cell membrane</location>
        <topology evidence="1">Multi-pass membrane protein</topology>
    </subcellularLocation>
</comment>
<dbReference type="InterPro" id="IPR000802">
    <property type="entry name" value="Arsenical_pump_ArsB"/>
</dbReference>
<evidence type="ECO:0000256" key="8">
    <source>
        <dbReference type="ARBA" id="ARBA00022989"/>
    </source>
</evidence>
<feature type="transmembrane region" description="Helical" evidence="10">
    <location>
        <begin position="173"/>
        <end position="191"/>
    </location>
</feature>
<dbReference type="GO" id="GO:0015105">
    <property type="term" value="F:arsenite transmembrane transporter activity"/>
    <property type="evidence" value="ECO:0007669"/>
    <property type="project" value="InterPro"/>
</dbReference>
<dbReference type="GO" id="GO:0046685">
    <property type="term" value="P:response to arsenic-containing substance"/>
    <property type="evidence" value="ECO:0007669"/>
    <property type="project" value="UniProtKB-KW"/>
</dbReference>
<evidence type="ECO:0000313" key="13">
    <source>
        <dbReference type="Proteomes" id="UP000281708"/>
    </source>
</evidence>
<evidence type="ECO:0000256" key="5">
    <source>
        <dbReference type="ARBA" id="ARBA00022475"/>
    </source>
</evidence>
<evidence type="ECO:0000256" key="10">
    <source>
        <dbReference type="SAM" id="Phobius"/>
    </source>
</evidence>
<sequence length="416" mass="42264">MADVVPLVALAALLAVAFVHPPWWVELGVAVAGTVAVVATSATSWHLAADAAGRMLPVVVFLVAILAVAGACAELGLFRAIGERIGRPGTGPQGFLALTFVAAVAVTAVLSLDATVVLLTLVVLAAAGHAGVRPAPGLSACVRLANSSSLLLPVSNLTTLLATHHLDLSFGRFALVMAPAWLGVIAVEYAVHRVFFRRDLAAAPTPDDDPTPPHPLPTFPLTVVVLMLVGFALTSLVGIGAAWGAAWVSVAAALVLLLPAARVRRAVPVLQATQPAFAAFVLGLAVVVDAVGRGPVGDLVDRAIPAGGHHLGQLLWLALLATVVANVLNNLPATLLLVPLVAPLGTEAVLATLVGLNVGSSLTWTGSLANLLWRRTLGAAGSVPSSRSFHAVSVVAAPLGVVVGVVLVWAWAPVSL</sequence>
<dbReference type="PANTHER" id="PTHR43302:SF5">
    <property type="entry name" value="TRANSPORTER ARSB-RELATED"/>
    <property type="match status" value="1"/>
</dbReference>
<feature type="transmembrane region" description="Helical" evidence="10">
    <location>
        <begin position="55"/>
        <end position="78"/>
    </location>
</feature>
<feature type="transmembrane region" description="Helical" evidence="10">
    <location>
        <begin position="275"/>
        <end position="294"/>
    </location>
</feature>
<dbReference type="EMBL" id="RDBE01000001">
    <property type="protein sequence ID" value="RLV50787.1"/>
    <property type="molecule type" value="Genomic_DNA"/>
</dbReference>
<dbReference type="OrthoDB" id="3284414at2"/>
<comment type="similarity">
    <text evidence="2">Belongs to the ArsB family.</text>
</comment>
<dbReference type="Pfam" id="PF03600">
    <property type="entry name" value="CitMHS"/>
    <property type="match status" value="1"/>
</dbReference>
<evidence type="ECO:0000256" key="1">
    <source>
        <dbReference type="ARBA" id="ARBA00004651"/>
    </source>
</evidence>
<dbReference type="RefSeq" id="WP_121804468.1">
    <property type="nucleotide sequence ID" value="NZ_RDBE01000001.1"/>
</dbReference>
<evidence type="ECO:0000313" key="12">
    <source>
        <dbReference type="EMBL" id="RLV50787.1"/>
    </source>
</evidence>
<keyword evidence="8 10" id="KW-1133">Transmembrane helix</keyword>
<keyword evidence="5" id="KW-1003">Cell membrane</keyword>
<evidence type="ECO:0000256" key="2">
    <source>
        <dbReference type="ARBA" id="ARBA00006433"/>
    </source>
</evidence>
<reference evidence="12 13" key="1">
    <citation type="submission" date="2018-10" db="EMBL/GenBank/DDBJ databases">
        <title>Marmoricola sp. 4Q3S-7 whole genome shotgun sequence.</title>
        <authorList>
            <person name="Li F."/>
        </authorList>
    </citation>
    <scope>NUCLEOTIDE SEQUENCE [LARGE SCALE GENOMIC DNA]</scope>
    <source>
        <strain evidence="12 13">4Q3S-7</strain>
    </source>
</reference>
<dbReference type="AlphaFoldDB" id="A0A3L8P721"/>
<feature type="domain" description="Citrate transporter-like" evidence="11">
    <location>
        <begin position="29"/>
        <end position="346"/>
    </location>
</feature>
<dbReference type="GO" id="GO:0005886">
    <property type="term" value="C:plasma membrane"/>
    <property type="evidence" value="ECO:0007669"/>
    <property type="project" value="UniProtKB-SubCell"/>
</dbReference>
<organism evidence="12 13">
    <name type="scientific">Nocardioides mangrovicus</name>
    <dbReference type="NCBI Taxonomy" id="2478913"/>
    <lineage>
        <taxon>Bacteria</taxon>
        <taxon>Bacillati</taxon>
        <taxon>Actinomycetota</taxon>
        <taxon>Actinomycetes</taxon>
        <taxon>Propionibacteriales</taxon>
        <taxon>Nocardioidaceae</taxon>
        <taxon>Nocardioides</taxon>
    </lineage>
</organism>
<evidence type="ECO:0000256" key="9">
    <source>
        <dbReference type="ARBA" id="ARBA00023136"/>
    </source>
</evidence>
<name>A0A3L8P721_9ACTN</name>
<comment type="caution">
    <text evidence="12">The sequence shown here is derived from an EMBL/GenBank/DDBJ whole genome shotgun (WGS) entry which is preliminary data.</text>
</comment>
<keyword evidence="9 10" id="KW-0472">Membrane</keyword>
<keyword evidence="6 10" id="KW-0812">Transmembrane</keyword>
<keyword evidence="13" id="KW-1185">Reference proteome</keyword>
<keyword evidence="4" id="KW-0813">Transport</keyword>
<dbReference type="PANTHER" id="PTHR43302">
    <property type="entry name" value="TRANSPORTER ARSB-RELATED"/>
    <property type="match status" value="1"/>
</dbReference>
<gene>
    <name evidence="12" type="ORF">D9V37_02185</name>
</gene>
<feature type="transmembrane region" description="Helical" evidence="10">
    <location>
        <begin position="29"/>
        <end position="48"/>
    </location>
</feature>
<dbReference type="PRINTS" id="PR00758">
    <property type="entry name" value="ARSENICPUMP"/>
</dbReference>
<feature type="transmembrane region" description="Helical" evidence="10">
    <location>
        <begin position="314"/>
        <end position="341"/>
    </location>
</feature>
<proteinExistence type="inferred from homology"/>
<keyword evidence="7" id="KW-0059">Arsenical resistance</keyword>
<evidence type="ECO:0000256" key="7">
    <source>
        <dbReference type="ARBA" id="ARBA00022849"/>
    </source>
</evidence>
<accession>A0A3L8P721</accession>
<evidence type="ECO:0000256" key="3">
    <source>
        <dbReference type="ARBA" id="ARBA00009843"/>
    </source>
</evidence>
<evidence type="ECO:0000256" key="4">
    <source>
        <dbReference type="ARBA" id="ARBA00022448"/>
    </source>
</evidence>
<comment type="similarity">
    <text evidence="3">Belongs to the CitM (TC 2.A.11) transporter family.</text>
</comment>
<protein>
    <submittedName>
        <fullName evidence="12">Arsenic transporter</fullName>
    </submittedName>
</protein>
<feature type="transmembrane region" description="Helical" evidence="10">
    <location>
        <begin position="98"/>
        <end position="128"/>
    </location>
</feature>
<evidence type="ECO:0000259" key="11">
    <source>
        <dbReference type="Pfam" id="PF03600"/>
    </source>
</evidence>
<dbReference type="InterPro" id="IPR004680">
    <property type="entry name" value="Cit_transptr-like_dom"/>
</dbReference>